<reference evidence="15" key="1">
    <citation type="journal article" date="2021" name="PeerJ">
        <title>Extensive microbial diversity within the chicken gut microbiome revealed by metagenomics and culture.</title>
        <authorList>
            <person name="Gilroy R."/>
            <person name="Ravi A."/>
            <person name="Getino M."/>
            <person name="Pursley I."/>
            <person name="Horton D.L."/>
            <person name="Alikhan N.F."/>
            <person name="Baker D."/>
            <person name="Gharbi K."/>
            <person name="Hall N."/>
            <person name="Watson M."/>
            <person name="Adriaenssens E.M."/>
            <person name="Foster-Nyarko E."/>
            <person name="Jarju S."/>
            <person name="Secka A."/>
            <person name="Antonio M."/>
            <person name="Oren A."/>
            <person name="Chaudhuri R.R."/>
            <person name="La Ragione R."/>
            <person name="Hildebrand F."/>
            <person name="Pallen M.J."/>
        </authorList>
    </citation>
    <scope>NUCLEOTIDE SEQUENCE</scope>
    <source>
        <strain evidence="15">4100</strain>
    </source>
</reference>
<feature type="chain" id="PRO_5037021081" description="Multiple inositol polyphosphate phosphatase 1" evidence="14">
    <location>
        <begin position="33"/>
        <end position="444"/>
    </location>
</feature>
<comment type="catalytic activity">
    <reaction evidence="12">
        <text>1D-myo-inositol hexakisphosphate + H2O = 1D-myo-inositol 1,2,4,5,6-pentakisphosphate + phosphate</text>
        <dbReference type="Rhea" id="RHEA:16989"/>
        <dbReference type="ChEBI" id="CHEBI:15377"/>
        <dbReference type="ChEBI" id="CHEBI:43474"/>
        <dbReference type="ChEBI" id="CHEBI:57798"/>
        <dbReference type="ChEBI" id="CHEBI:58130"/>
        <dbReference type="EC" id="3.1.3.62"/>
    </reaction>
    <physiologicalReaction direction="left-to-right" evidence="12">
        <dbReference type="Rhea" id="RHEA:16990"/>
    </physiologicalReaction>
</comment>
<comment type="caution">
    <text evidence="15">The sequence shown here is derived from an EMBL/GenBank/DDBJ whole genome shotgun (WGS) entry which is preliminary data.</text>
</comment>
<evidence type="ECO:0000256" key="8">
    <source>
        <dbReference type="ARBA" id="ARBA00023136"/>
    </source>
</evidence>
<evidence type="ECO:0000256" key="11">
    <source>
        <dbReference type="ARBA" id="ARBA00043671"/>
    </source>
</evidence>
<comment type="catalytic activity">
    <reaction evidence="11">
        <text>1D-myo-inositol 1,2,4,5,6-pentakisphosphate + H2O = 1D-myo-inositol 1,2,5,6-tetrakisphosphate + phosphate</text>
        <dbReference type="Rhea" id="RHEA:77115"/>
        <dbReference type="ChEBI" id="CHEBI:15377"/>
        <dbReference type="ChEBI" id="CHEBI:43474"/>
        <dbReference type="ChEBI" id="CHEBI:57798"/>
        <dbReference type="ChEBI" id="CHEBI:195535"/>
        <dbReference type="EC" id="3.1.3.62"/>
    </reaction>
    <physiologicalReaction direction="left-to-right" evidence="11">
        <dbReference type="Rhea" id="RHEA:77116"/>
    </physiologicalReaction>
</comment>
<evidence type="ECO:0000256" key="4">
    <source>
        <dbReference type="ARBA" id="ARBA00013040"/>
    </source>
</evidence>
<evidence type="ECO:0000256" key="14">
    <source>
        <dbReference type="SAM" id="SignalP"/>
    </source>
</evidence>
<evidence type="ECO:0000256" key="13">
    <source>
        <dbReference type="ARBA" id="ARBA00043832"/>
    </source>
</evidence>
<evidence type="ECO:0000256" key="6">
    <source>
        <dbReference type="ARBA" id="ARBA00022729"/>
    </source>
</evidence>
<evidence type="ECO:0000256" key="7">
    <source>
        <dbReference type="ARBA" id="ARBA00022801"/>
    </source>
</evidence>
<dbReference type="EC" id="3.1.3.80" evidence="3"/>
<dbReference type="AlphaFoldDB" id="A0A921E8E3"/>
<evidence type="ECO:0000256" key="10">
    <source>
        <dbReference type="ARBA" id="ARBA00043668"/>
    </source>
</evidence>
<sequence length="444" mass="50094">MTIAIHTLRRLMRTTVCAIGVFTLTHTGTVSAAQDPTATNFDYTQCQGSYMPYPQPSATIATPDSLTPVLINHVGRHGARYYSSPRDVEALREALSHAQSIGTITPLGKKLMSLTDIIMSKSKGRWGALDSLGMAEQRGIAARMVRTYPALFKDGQIKAISSRIPRCVNSMYSFLYQVTRLNNSVNITASSGPQESWLMRPFETDEAYVSWTDEKPWVQTVTDFTNVTAPLTPLIKVLGKSYPMNPSEARKLVMSMYKVLAGLESMMLPTDVSEYLTRDEYNRLWACNNLRQYLIRTTSTLSTLPSEISIPLIKDIIETTDHAIEADKSAGKNPQASADNPTVILRFGHAETLMPLLSQMRIPGCYYMTNYFDTVGKHWQNFHVVPMASNLQIILFKHKRGTYYVRFQLNEVPLSLNPDDSDEIYMPWDAARERLQRCIPFYEL</sequence>
<name>A0A921E8E3_9BACT</name>
<evidence type="ECO:0000256" key="12">
    <source>
        <dbReference type="ARBA" id="ARBA00043691"/>
    </source>
</evidence>
<accession>A0A921E8E3</accession>
<evidence type="ECO:0000256" key="5">
    <source>
        <dbReference type="ARBA" id="ARBA00018097"/>
    </source>
</evidence>
<reference evidence="15" key="2">
    <citation type="submission" date="2021-09" db="EMBL/GenBank/DDBJ databases">
        <authorList>
            <person name="Gilroy R."/>
        </authorList>
    </citation>
    <scope>NUCLEOTIDE SEQUENCE</scope>
    <source>
        <strain evidence="15">4100</strain>
    </source>
</reference>
<keyword evidence="7" id="KW-0378">Hydrolase</keyword>
<evidence type="ECO:0000256" key="9">
    <source>
        <dbReference type="ARBA" id="ARBA00031642"/>
    </source>
</evidence>
<dbReference type="PANTHER" id="PTHR20963:SF8">
    <property type="entry name" value="MULTIPLE INOSITOL POLYPHOSPHATE PHOSPHATASE 1"/>
    <property type="match status" value="1"/>
</dbReference>
<dbReference type="Proteomes" id="UP000711407">
    <property type="component" value="Unassembled WGS sequence"/>
</dbReference>
<gene>
    <name evidence="15" type="ORF">K8V47_04960</name>
</gene>
<comment type="catalytic activity">
    <reaction evidence="13">
        <text>(2R)-2,3-bisphosphoglycerate + H2O = (2R)-2-phosphoglycerate + phosphate</text>
        <dbReference type="Rhea" id="RHEA:27381"/>
        <dbReference type="ChEBI" id="CHEBI:15377"/>
        <dbReference type="ChEBI" id="CHEBI:43474"/>
        <dbReference type="ChEBI" id="CHEBI:58248"/>
        <dbReference type="ChEBI" id="CHEBI:58289"/>
        <dbReference type="EC" id="3.1.3.80"/>
    </reaction>
    <physiologicalReaction direction="left-to-right" evidence="13">
        <dbReference type="Rhea" id="RHEA:27382"/>
    </physiologicalReaction>
</comment>
<dbReference type="EMBL" id="DYXT01000028">
    <property type="protein sequence ID" value="HJE39090.1"/>
    <property type="molecule type" value="Genomic_DNA"/>
</dbReference>
<evidence type="ECO:0000313" key="15">
    <source>
        <dbReference type="EMBL" id="HJE39090.1"/>
    </source>
</evidence>
<dbReference type="GO" id="GO:0016020">
    <property type="term" value="C:membrane"/>
    <property type="evidence" value="ECO:0007669"/>
    <property type="project" value="UniProtKB-SubCell"/>
</dbReference>
<comment type="similarity">
    <text evidence="2">Belongs to the histidine acid phosphatase family. MINPP1 subfamily.</text>
</comment>
<dbReference type="EC" id="3.1.3.62" evidence="4"/>
<dbReference type="GO" id="GO:0034417">
    <property type="term" value="F:bisphosphoglycerate 3-phosphatase activity"/>
    <property type="evidence" value="ECO:0007669"/>
    <property type="project" value="UniProtKB-EC"/>
</dbReference>
<dbReference type="InterPro" id="IPR000560">
    <property type="entry name" value="His_Pase_clade-2"/>
</dbReference>
<evidence type="ECO:0000256" key="2">
    <source>
        <dbReference type="ARBA" id="ARBA00008422"/>
    </source>
</evidence>
<proteinExistence type="inferred from homology"/>
<dbReference type="Pfam" id="PF00328">
    <property type="entry name" value="His_Phos_2"/>
    <property type="match status" value="1"/>
</dbReference>
<dbReference type="Gene3D" id="3.40.50.1240">
    <property type="entry name" value="Phosphoglycerate mutase-like"/>
    <property type="match status" value="1"/>
</dbReference>
<dbReference type="InterPro" id="IPR029033">
    <property type="entry name" value="His_PPase_superfam"/>
</dbReference>
<evidence type="ECO:0000256" key="3">
    <source>
        <dbReference type="ARBA" id="ARBA00012976"/>
    </source>
</evidence>
<dbReference type="PANTHER" id="PTHR20963">
    <property type="entry name" value="MULTIPLE INOSITOL POLYPHOSPHATE PHOSPHATASE-RELATED"/>
    <property type="match status" value="1"/>
</dbReference>
<evidence type="ECO:0000313" key="16">
    <source>
        <dbReference type="Proteomes" id="UP000711407"/>
    </source>
</evidence>
<comment type="catalytic activity">
    <reaction evidence="10">
        <text>1D-myo-inositol 1,2,5,6-tetrakisphosphate + H2O = 1D-myo-inositol 1,2,6-trisphosphate + phosphate</text>
        <dbReference type="Rhea" id="RHEA:77119"/>
        <dbReference type="ChEBI" id="CHEBI:15377"/>
        <dbReference type="ChEBI" id="CHEBI:43474"/>
        <dbReference type="ChEBI" id="CHEBI:195535"/>
        <dbReference type="ChEBI" id="CHEBI:195537"/>
        <dbReference type="EC" id="3.1.3.62"/>
    </reaction>
    <physiologicalReaction direction="left-to-right" evidence="10">
        <dbReference type="Rhea" id="RHEA:77120"/>
    </physiologicalReaction>
</comment>
<keyword evidence="6 14" id="KW-0732">Signal</keyword>
<dbReference type="SUPFAM" id="SSF53254">
    <property type="entry name" value="Phosphoglycerate mutase-like"/>
    <property type="match status" value="1"/>
</dbReference>
<keyword evidence="8" id="KW-0472">Membrane</keyword>
<comment type="subcellular location">
    <subcellularLocation>
        <location evidence="1">Membrane</location>
    </subcellularLocation>
</comment>
<evidence type="ECO:0000256" key="1">
    <source>
        <dbReference type="ARBA" id="ARBA00004370"/>
    </source>
</evidence>
<protein>
    <recommendedName>
        <fullName evidence="5">Multiple inositol polyphosphate phosphatase 1</fullName>
        <ecNumber evidence="4">3.1.3.62</ecNumber>
        <ecNumber evidence="3">3.1.3.80</ecNumber>
    </recommendedName>
    <alternativeName>
        <fullName evidence="9">2,3-bisphosphoglycerate 3-phosphatase</fullName>
    </alternativeName>
</protein>
<organism evidence="15 16">
    <name type="scientific">Candidatus Amulumruptor caecigallinarius</name>
    <dbReference type="NCBI Taxonomy" id="2109911"/>
    <lineage>
        <taxon>Bacteria</taxon>
        <taxon>Pseudomonadati</taxon>
        <taxon>Bacteroidota</taxon>
        <taxon>Bacteroidia</taxon>
        <taxon>Bacteroidales</taxon>
        <taxon>Muribaculaceae</taxon>
        <taxon>Candidatus Amulumruptor</taxon>
    </lineage>
</organism>
<feature type="signal peptide" evidence="14">
    <location>
        <begin position="1"/>
        <end position="32"/>
    </location>
</feature>